<keyword evidence="4" id="KW-0812">Transmembrane</keyword>
<feature type="transmembrane region" description="Helical" evidence="4">
    <location>
        <begin position="146"/>
        <end position="168"/>
    </location>
</feature>
<dbReference type="PROSITE" id="PS50887">
    <property type="entry name" value="GGDEF"/>
    <property type="match status" value="1"/>
</dbReference>
<evidence type="ECO:0000259" key="6">
    <source>
        <dbReference type="PROSITE" id="PS50887"/>
    </source>
</evidence>
<dbReference type="Gene3D" id="3.30.70.270">
    <property type="match status" value="1"/>
</dbReference>
<dbReference type="PROSITE" id="PS50885">
    <property type="entry name" value="HAMP"/>
    <property type="match status" value="1"/>
</dbReference>
<keyword evidence="4" id="KW-1133">Transmembrane helix</keyword>
<dbReference type="InterPro" id="IPR043128">
    <property type="entry name" value="Rev_trsase/Diguanyl_cyclase"/>
</dbReference>
<reference evidence="7 8" key="1">
    <citation type="submission" date="2019-02" db="EMBL/GenBank/DDBJ databases">
        <title>Marinobacter halodurans sp. nov., a marine bacterium isolated from sea tidal flat.</title>
        <authorList>
            <person name="Yoo Y."/>
            <person name="Lee D.W."/>
            <person name="Kim B.S."/>
            <person name="Kim J.-J."/>
        </authorList>
    </citation>
    <scope>NUCLEOTIDE SEQUENCE [LARGE SCALE GENOMIC DNA]</scope>
    <source>
        <strain evidence="7 8">YJ-S3-2</strain>
    </source>
</reference>
<protein>
    <recommendedName>
        <fullName evidence="1">diguanylate cyclase</fullName>
        <ecNumber evidence="1">2.7.7.65</ecNumber>
    </recommendedName>
</protein>
<dbReference type="PANTHER" id="PTHR45138">
    <property type="entry name" value="REGULATORY COMPONENTS OF SENSORY TRANSDUCTION SYSTEM"/>
    <property type="match status" value="1"/>
</dbReference>
<keyword evidence="4" id="KW-0472">Membrane</keyword>
<dbReference type="InterPro" id="IPR029787">
    <property type="entry name" value="Nucleotide_cyclase"/>
</dbReference>
<feature type="domain" description="GGDEF" evidence="6">
    <location>
        <begin position="442"/>
        <end position="583"/>
    </location>
</feature>
<dbReference type="EC" id="2.7.7.65" evidence="1"/>
<comment type="caution">
    <text evidence="7">The sequence shown here is derived from an EMBL/GenBank/DDBJ whole genome shotgun (WGS) entry which is preliminary data.</text>
</comment>
<evidence type="ECO:0000256" key="1">
    <source>
        <dbReference type="ARBA" id="ARBA00012528"/>
    </source>
</evidence>
<evidence type="ECO:0000313" key="8">
    <source>
        <dbReference type="Proteomes" id="UP000313645"/>
    </source>
</evidence>
<dbReference type="Proteomes" id="UP000313645">
    <property type="component" value="Unassembled WGS sequence"/>
</dbReference>
<evidence type="ECO:0000256" key="3">
    <source>
        <dbReference type="SAM" id="Coils"/>
    </source>
</evidence>
<gene>
    <name evidence="7" type="ORF">EZI54_01190</name>
</gene>
<feature type="coiled-coil region" evidence="3">
    <location>
        <begin position="222"/>
        <end position="253"/>
    </location>
</feature>
<dbReference type="SMART" id="SM00304">
    <property type="entry name" value="HAMP"/>
    <property type="match status" value="1"/>
</dbReference>
<proteinExistence type="predicted"/>
<evidence type="ECO:0000256" key="2">
    <source>
        <dbReference type="ARBA" id="ARBA00034247"/>
    </source>
</evidence>
<dbReference type="InterPro" id="IPR000160">
    <property type="entry name" value="GGDEF_dom"/>
</dbReference>
<dbReference type="Pfam" id="PF00990">
    <property type="entry name" value="GGDEF"/>
    <property type="match status" value="1"/>
</dbReference>
<name>A0ABY1ZRG4_9GAMM</name>
<accession>A0ABY1ZRG4</accession>
<dbReference type="SMART" id="SM00267">
    <property type="entry name" value="GGDEF"/>
    <property type="match status" value="1"/>
</dbReference>
<dbReference type="NCBIfam" id="TIGR00254">
    <property type="entry name" value="GGDEF"/>
    <property type="match status" value="1"/>
</dbReference>
<dbReference type="SUPFAM" id="SSF55073">
    <property type="entry name" value="Nucleotide cyclase"/>
    <property type="match status" value="1"/>
</dbReference>
<feature type="transmembrane region" description="Helical" evidence="4">
    <location>
        <begin position="20"/>
        <end position="40"/>
    </location>
</feature>
<evidence type="ECO:0000313" key="7">
    <source>
        <dbReference type="EMBL" id="TBW59598.1"/>
    </source>
</evidence>
<evidence type="ECO:0000259" key="5">
    <source>
        <dbReference type="PROSITE" id="PS50885"/>
    </source>
</evidence>
<dbReference type="CDD" id="cd01949">
    <property type="entry name" value="GGDEF"/>
    <property type="match status" value="1"/>
</dbReference>
<dbReference type="InterPro" id="IPR050469">
    <property type="entry name" value="Diguanylate_Cyclase"/>
</dbReference>
<evidence type="ECO:0000256" key="4">
    <source>
        <dbReference type="SAM" id="Phobius"/>
    </source>
</evidence>
<dbReference type="InterPro" id="IPR003660">
    <property type="entry name" value="HAMP_dom"/>
</dbReference>
<sequence>MMRIIVRPFHSLASRVLRNVVAAAGAFAIVVGIFYCYHAYHKELGRVEALTTSFATGYVPMLTVGIWDIEAEAQQQVDLIASHPEIASARVAAATGMAVSAGEAVHGRGPDRRIAIHHPKNSDETLGELDIWYDQRYINQTIIESVVTSFLEFVLFALMVSLITYRIIFARLNKPLRAIADYSRQLTPGRRNPPLELERTRHRWEDEIDLMVEGFNTLRDGIARFSEERDQAIRALSEERDQLDERVRRRTEEVSNINAALEFLSRLSVKLIDVPTAGQSQAIRDALSESAERLGSTAGGIAVAPADGDWTWRYQWTGTRGELPDVEVLARAKWYPGWYVGAATWSQGDTICSVQMEGERYLLLFREPANRLYTPLEERLIRLLAEVLFKVIERWQRQRQLEKSQRELYRLSRTDPLTGLANRRYFKEVREQEGRRVQRSGEPISVLMIDVDYFKAYNDHYGHSGGDRCLVRLAEVFRQQCSRAGELSVRLGGEEFAILLPGIDPDDTRVLADRVRKAVFDLAIPHEGSPLGWVTVSIGCATWFGDFGAGSMDAVFDRIMRDADHALYRAKEGGRNRVEGAAPLTLIDG</sequence>
<keyword evidence="8" id="KW-1185">Reference proteome</keyword>
<dbReference type="Gene3D" id="6.10.340.10">
    <property type="match status" value="1"/>
</dbReference>
<dbReference type="PANTHER" id="PTHR45138:SF9">
    <property type="entry name" value="DIGUANYLATE CYCLASE DGCM-RELATED"/>
    <property type="match status" value="1"/>
</dbReference>
<feature type="domain" description="HAMP" evidence="5">
    <location>
        <begin position="170"/>
        <end position="227"/>
    </location>
</feature>
<comment type="catalytic activity">
    <reaction evidence="2">
        <text>2 GTP = 3',3'-c-di-GMP + 2 diphosphate</text>
        <dbReference type="Rhea" id="RHEA:24898"/>
        <dbReference type="ChEBI" id="CHEBI:33019"/>
        <dbReference type="ChEBI" id="CHEBI:37565"/>
        <dbReference type="ChEBI" id="CHEBI:58805"/>
        <dbReference type="EC" id="2.7.7.65"/>
    </reaction>
</comment>
<dbReference type="EMBL" id="SJDL01000001">
    <property type="protein sequence ID" value="TBW59598.1"/>
    <property type="molecule type" value="Genomic_DNA"/>
</dbReference>
<organism evidence="7 8">
    <name type="scientific">Marinobacter halodurans</name>
    <dbReference type="NCBI Taxonomy" id="2528979"/>
    <lineage>
        <taxon>Bacteria</taxon>
        <taxon>Pseudomonadati</taxon>
        <taxon>Pseudomonadota</taxon>
        <taxon>Gammaproteobacteria</taxon>
        <taxon>Pseudomonadales</taxon>
        <taxon>Marinobacteraceae</taxon>
        <taxon>Marinobacter</taxon>
    </lineage>
</organism>
<keyword evidence="3" id="KW-0175">Coiled coil</keyword>